<proteinExistence type="predicted"/>
<feature type="region of interest" description="Disordered" evidence="2">
    <location>
        <begin position="549"/>
        <end position="594"/>
    </location>
</feature>
<keyword evidence="1" id="KW-0175">Coiled coil</keyword>
<feature type="region of interest" description="Disordered" evidence="2">
    <location>
        <begin position="447"/>
        <end position="475"/>
    </location>
</feature>
<dbReference type="AlphaFoldDB" id="A0AAV6GMG7"/>
<feature type="compositionally biased region" description="Low complexity" evidence="2">
    <location>
        <begin position="60"/>
        <end position="73"/>
    </location>
</feature>
<feature type="coiled-coil region" evidence="1">
    <location>
        <begin position="621"/>
        <end position="740"/>
    </location>
</feature>
<feature type="compositionally biased region" description="Basic and acidic residues" evidence="2">
    <location>
        <begin position="43"/>
        <end position="52"/>
    </location>
</feature>
<feature type="region of interest" description="Disordered" evidence="2">
    <location>
        <begin position="42"/>
        <end position="99"/>
    </location>
</feature>
<gene>
    <name evidence="3" type="ORF">AALO_G00144430</name>
</gene>
<accession>A0AAV6GMG7</accession>
<dbReference type="EMBL" id="JADWDJ010000010">
    <property type="protein sequence ID" value="KAG5275177.1"/>
    <property type="molecule type" value="Genomic_DNA"/>
</dbReference>
<feature type="compositionally biased region" description="Polar residues" evidence="2">
    <location>
        <begin position="249"/>
        <end position="264"/>
    </location>
</feature>
<evidence type="ECO:0000313" key="4">
    <source>
        <dbReference type="Proteomes" id="UP000823561"/>
    </source>
</evidence>
<keyword evidence="4" id="KW-1185">Reference proteome</keyword>
<feature type="region of interest" description="Disordered" evidence="2">
    <location>
        <begin position="249"/>
        <end position="288"/>
    </location>
</feature>
<feature type="compositionally biased region" description="Polar residues" evidence="2">
    <location>
        <begin position="176"/>
        <end position="189"/>
    </location>
</feature>
<organism evidence="3 4">
    <name type="scientific">Alosa alosa</name>
    <name type="common">allis shad</name>
    <dbReference type="NCBI Taxonomy" id="278164"/>
    <lineage>
        <taxon>Eukaryota</taxon>
        <taxon>Metazoa</taxon>
        <taxon>Chordata</taxon>
        <taxon>Craniata</taxon>
        <taxon>Vertebrata</taxon>
        <taxon>Euteleostomi</taxon>
        <taxon>Actinopterygii</taxon>
        <taxon>Neopterygii</taxon>
        <taxon>Teleostei</taxon>
        <taxon>Clupei</taxon>
        <taxon>Clupeiformes</taxon>
        <taxon>Clupeoidei</taxon>
        <taxon>Clupeidae</taxon>
        <taxon>Alosa</taxon>
    </lineage>
</organism>
<evidence type="ECO:0000256" key="1">
    <source>
        <dbReference type="SAM" id="Coils"/>
    </source>
</evidence>
<reference evidence="3" key="1">
    <citation type="submission" date="2020-10" db="EMBL/GenBank/DDBJ databases">
        <title>Chromosome-scale genome assembly of the Allis shad, Alosa alosa.</title>
        <authorList>
            <person name="Margot Z."/>
            <person name="Christophe K."/>
            <person name="Cabau C."/>
            <person name="Louis A."/>
            <person name="Berthelot C."/>
            <person name="Parey E."/>
            <person name="Roest Crollius H."/>
            <person name="Montfort J."/>
            <person name="Robinson-Rechavi M."/>
            <person name="Bucao C."/>
            <person name="Bouchez O."/>
            <person name="Gislard M."/>
            <person name="Lluch J."/>
            <person name="Milhes M."/>
            <person name="Lampietro C."/>
            <person name="Lopez Roques C."/>
            <person name="Donnadieu C."/>
            <person name="Braasch I."/>
            <person name="Desvignes T."/>
            <person name="Postlethwait J."/>
            <person name="Bobe J."/>
            <person name="Guiguen Y."/>
        </authorList>
    </citation>
    <scope>NUCLEOTIDE SEQUENCE</scope>
    <source>
        <strain evidence="3">M-15738</strain>
        <tissue evidence="3">Blood</tissue>
    </source>
</reference>
<protein>
    <submittedName>
        <fullName evidence="3">Uncharacterized protein</fullName>
    </submittedName>
</protein>
<comment type="caution">
    <text evidence="3">The sequence shown here is derived from an EMBL/GenBank/DDBJ whole genome shotgun (WGS) entry which is preliminary data.</text>
</comment>
<evidence type="ECO:0000256" key="2">
    <source>
        <dbReference type="SAM" id="MobiDB-lite"/>
    </source>
</evidence>
<sequence length="743" mass="82480">MPRTQIHPEPSDLSSQESIWSSVVQRSQSDIRLLRVIRRMVGRRADSFRGNEEEIETSEESQCSSTSSGSTLEPVWELEPTPKYPPKTAPAEAVPPKAVPPKAAPCKAILPKTVSPKAVPCKAVTPNATPRKGVPLEAASPKATPPKADPSKAALHKVAPSNGAPRKVVPLEAAPPTQSRRPYAGTNTNNEICGCQVRKVQPKAQIVLLFPGHPDLGYRPTTMIRFPEVSPIHRASQVALPPLLSTQCQPAPRTPWNQSQTPTLQAPGPSDTAITNATEVSPESPHPQVAEITRKMDRASDLMDLIIVTRQRKLAELQILDLDVRGLPAKIKQMRRDHDYMIKAWERDRLQREADTMQLDGAKPEGETLAGVRDEVKTDAAALLLQQGSECTSLSCSSPVILHKPNQSEASQSTQAKCTLTNVKERDHNKSGAVACPLPNGWKHASRPPLFSGPCSSKNEGKDVAAQSRSSGLKRTSTFNLLSQNSLWSHGGQSGSDSDNSNCSSFQEKCTFPHKLISVPDLPLRDHCHEPPSTLICATSLAIVARRNGTQSPPARASMNNKEDSVEDEMTDSESEDSNIDQEEATGNKDDPTQRLKELQYLVLTTEKKLELAKQLEKDTRASYKKEKDQLALKKKNFQKNKELLLSDLKRRTKEELKVLEVEIEQGQKRVDKELKQETANLKALLNQYKKALKDEKKEKERQKVLEKQQKEEKLKQKKIKKEEEKKLQMEAEERKIKKSIVC</sequence>
<feature type="compositionally biased region" description="Acidic residues" evidence="2">
    <location>
        <begin position="565"/>
        <end position="584"/>
    </location>
</feature>
<feature type="region of interest" description="Disordered" evidence="2">
    <location>
        <begin position="124"/>
        <end position="189"/>
    </location>
</feature>
<name>A0AAV6GMG7_9TELE</name>
<evidence type="ECO:0000313" key="3">
    <source>
        <dbReference type="EMBL" id="KAG5275177.1"/>
    </source>
</evidence>
<dbReference type="Proteomes" id="UP000823561">
    <property type="component" value="Chromosome 10"/>
</dbReference>
<feature type="compositionally biased region" description="Polar residues" evidence="2">
    <location>
        <begin position="272"/>
        <end position="281"/>
    </location>
</feature>